<dbReference type="PANTHER" id="PTHR35564:SF3">
    <property type="entry name" value="TYPE VI SECRETION SYSTEM BASEPLATE SUBUNIT TSSG"/>
    <property type="match status" value="1"/>
</dbReference>
<keyword evidence="2" id="KW-1185">Reference proteome</keyword>
<name>A0A069PFA3_9BURK</name>
<accession>A0A069PFA3</accession>
<dbReference type="Pfam" id="PF06996">
    <property type="entry name" value="T6SS_TssG"/>
    <property type="match status" value="1"/>
</dbReference>
<dbReference type="STRING" id="60547.GCA_000751215_03565"/>
<dbReference type="Proteomes" id="UP000027466">
    <property type="component" value="Unassembled WGS sequence"/>
</dbReference>
<dbReference type="PANTHER" id="PTHR35564">
    <property type="match status" value="1"/>
</dbReference>
<proteinExistence type="predicted"/>
<comment type="caution">
    <text evidence="1">The sequence shown here is derived from an EMBL/GenBank/DDBJ whole genome shotgun (WGS) entry which is preliminary data.</text>
</comment>
<sequence length="384" mass="41267">MAAKSRGALAVMNAPDRFAGIRSVVLARAARMNFFQLCQLLERLDPGRAGLGTHDTPAREPVRFRPYPKTGFPGTEVAAVEFDADRPDTPPSVRTTFLGLYGVNAAMPPHLIDDIVLRREGHEEVMAFLDVFNHRIATLFYRAWRKYRYWAAFERGGTDDISRSLLCLAGFGLGDKAGRAGLPAARVLGLLGLLTQRTRTAEGLAGVIALAVPGAGVRIDERFPVWVRLDHQPGLRPGRPSAQSGQQSFAEEGLGRGHVLGRRVINRAEAVRVTLSPASAAQAHGLLPGALLHRDLMSLLRVYLGHKADVVLRMEVSAAVAPVLKIGGPRTIGAGAPEHTHGGRLAWTTLLKPAGDRVITIPLGRYEAIPKTAAARHAAPGHAA</sequence>
<protein>
    <submittedName>
        <fullName evidence="1">Type VI secretion protein</fullName>
    </submittedName>
</protein>
<evidence type="ECO:0000313" key="1">
    <source>
        <dbReference type="EMBL" id="KDR38519.1"/>
    </source>
</evidence>
<dbReference type="EMBL" id="JFHC01000086">
    <property type="protein sequence ID" value="KDR38519.1"/>
    <property type="molecule type" value="Genomic_DNA"/>
</dbReference>
<dbReference type="NCBIfam" id="TIGR03347">
    <property type="entry name" value="VI_chp_1"/>
    <property type="match status" value="1"/>
</dbReference>
<dbReference type="InterPro" id="IPR010732">
    <property type="entry name" value="T6SS_TssG-like"/>
</dbReference>
<gene>
    <name evidence="1" type="ORF">BG61_39480</name>
</gene>
<reference evidence="1 2" key="1">
    <citation type="submission" date="2014-03" db="EMBL/GenBank/DDBJ databases">
        <title>Draft Genome Sequences of Four Burkholderia Strains.</title>
        <authorList>
            <person name="Liu X.Y."/>
            <person name="Li C.X."/>
            <person name="Xu J.H."/>
        </authorList>
    </citation>
    <scope>NUCLEOTIDE SEQUENCE [LARGE SCALE GENOMIC DNA]</scope>
    <source>
        <strain evidence="1 2">DSM 50014</strain>
    </source>
</reference>
<evidence type="ECO:0000313" key="2">
    <source>
        <dbReference type="Proteomes" id="UP000027466"/>
    </source>
</evidence>
<dbReference type="AlphaFoldDB" id="A0A069PFA3"/>
<organism evidence="1 2">
    <name type="scientific">Caballeronia glathei</name>
    <dbReference type="NCBI Taxonomy" id="60547"/>
    <lineage>
        <taxon>Bacteria</taxon>
        <taxon>Pseudomonadati</taxon>
        <taxon>Pseudomonadota</taxon>
        <taxon>Betaproteobacteria</taxon>
        <taxon>Burkholderiales</taxon>
        <taxon>Burkholderiaceae</taxon>
        <taxon>Caballeronia</taxon>
    </lineage>
</organism>